<name>A0A7J8D768_ROUAE</name>
<accession>A0A7J8D768</accession>
<organism evidence="1 2">
    <name type="scientific">Rousettus aegyptiacus</name>
    <name type="common">Egyptian fruit bat</name>
    <name type="synonym">Pteropus aegyptiacus</name>
    <dbReference type="NCBI Taxonomy" id="9407"/>
    <lineage>
        <taxon>Eukaryota</taxon>
        <taxon>Metazoa</taxon>
        <taxon>Chordata</taxon>
        <taxon>Craniata</taxon>
        <taxon>Vertebrata</taxon>
        <taxon>Euteleostomi</taxon>
        <taxon>Mammalia</taxon>
        <taxon>Eutheria</taxon>
        <taxon>Laurasiatheria</taxon>
        <taxon>Chiroptera</taxon>
        <taxon>Yinpterochiroptera</taxon>
        <taxon>Pteropodoidea</taxon>
        <taxon>Pteropodidae</taxon>
        <taxon>Rousettinae</taxon>
        <taxon>Rousettus</taxon>
    </lineage>
</organism>
<evidence type="ECO:0000313" key="1">
    <source>
        <dbReference type="EMBL" id="KAF6418886.1"/>
    </source>
</evidence>
<gene>
    <name evidence="1" type="ORF">HJG63_008884</name>
</gene>
<protein>
    <submittedName>
        <fullName evidence="1">Uncharacterized protein</fullName>
    </submittedName>
</protein>
<comment type="caution">
    <text evidence="1">The sequence shown here is derived from an EMBL/GenBank/DDBJ whole genome shotgun (WGS) entry which is preliminary data.</text>
</comment>
<dbReference type="EMBL" id="JACASE010000013">
    <property type="protein sequence ID" value="KAF6418886.1"/>
    <property type="molecule type" value="Genomic_DNA"/>
</dbReference>
<dbReference type="Proteomes" id="UP000593571">
    <property type="component" value="Unassembled WGS sequence"/>
</dbReference>
<dbReference type="AlphaFoldDB" id="A0A7J8D768"/>
<sequence>MPQKRLFADCWSLIILHHGGQSLVFSIKQCLKCSCFSLRQWYQQGNRREGEGGRTMSVLPLCAVARVSIPGPCPHPWPMSASLGPVSIPGPCPHPWSMSASLEGLLAMQNLRLHAEPLNQNLPSNKTPGQSLCMLKLEKHNSSG</sequence>
<proteinExistence type="predicted"/>
<evidence type="ECO:0000313" key="2">
    <source>
        <dbReference type="Proteomes" id="UP000593571"/>
    </source>
</evidence>
<keyword evidence="2" id="KW-1185">Reference proteome</keyword>
<reference evidence="1 2" key="1">
    <citation type="journal article" date="2020" name="Nature">
        <title>Six reference-quality genomes reveal evolution of bat adaptations.</title>
        <authorList>
            <person name="Jebb D."/>
            <person name="Huang Z."/>
            <person name="Pippel M."/>
            <person name="Hughes G.M."/>
            <person name="Lavrichenko K."/>
            <person name="Devanna P."/>
            <person name="Winkler S."/>
            <person name="Jermiin L.S."/>
            <person name="Skirmuntt E.C."/>
            <person name="Katzourakis A."/>
            <person name="Burkitt-Gray L."/>
            <person name="Ray D.A."/>
            <person name="Sullivan K.A.M."/>
            <person name="Roscito J.G."/>
            <person name="Kirilenko B.M."/>
            <person name="Davalos L.M."/>
            <person name="Corthals A.P."/>
            <person name="Power M.L."/>
            <person name="Jones G."/>
            <person name="Ransome R.D."/>
            <person name="Dechmann D.K.N."/>
            <person name="Locatelli A.G."/>
            <person name="Puechmaille S.J."/>
            <person name="Fedrigo O."/>
            <person name="Jarvis E.D."/>
            <person name="Hiller M."/>
            <person name="Vernes S.C."/>
            <person name="Myers E.W."/>
            <person name="Teeling E.C."/>
        </authorList>
    </citation>
    <scope>NUCLEOTIDE SEQUENCE [LARGE SCALE GENOMIC DNA]</scope>
    <source>
        <strain evidence="1">MRouAeg1</strain>
        <tissue evidence="1">Muscle</tissue>
    </source>
</reference>